<evidence type="ECO:0000256" key="5">
    <source>
        <dbReference type="ARBA" id="ARBA00023180"/>
    </source>
</evidence>
<keyword evidence="3" id="KW-0964">Secreted</keyword>
<evidence type="ECO:0000313" key="9">
    <source>
        <dbReference type="Proteomes" id="UP001385951"/>
    </source>
</evidence>
<comment type="caution">
    <text evidence="8">The sequence shown here is derived from an EMBL/GenBank/DDBJ whole genome shotgun (WGS) entry which is preliminary data.</text>
</comment>
<keyword evidence="4" id="KW-0732">Signal</keyword>
<name>A0AAW0FJM2_9APHY</name>
<dbReference type="SUPFAM" id="SSF52058">
    <property type="entry name" value="L domain-like"/>
    <property type="match status" value="2"/>
</dbReference>
<accession>A0AAW0FJM2</accession>
<keyword evidence="7" id="KW-0812">Transmembrane</keyword>
<evidence type="ECO:0000256" key="2">
    <source>
        <dbReference type="ARBA" id="ARBA00022512"/>
    </source>
</evidence>
<dbReference type="Gene3D" id="3.80.20.20">
    <property type="entry name" value="Receptor L-domain"/>
    <property type="match status" value="2"/>
</dbReference>
<dbReference type="GO" id="GO:0005886">
    <property type="term" value="C:plasma membrane"/>
    <property type="evidence" value="ECO:0007669"/>
    <property type="project" value="TreeGrafter"/>
</dbReference>
<evidence type="ECO:0000256" key="3">
    <source>
        <dbReference type="ARBA" id="ARBA00022525"/>
    </source>
</evidence>
<reference evidence="8 9" key="1">
    <citation type="submission" date="2022-09" db="EMBL/GenBank/DDBJ databases">
        <authorList>
            <person name="Palmer J.M."/>
        </authorList>
    </citation>
    <scope>NUCLEOTIDE SEQUENCE [LARGE SCALE GENOMIC DNA]</scope>
    <source>
        <strain evidence="8 9">DSM 7382</strain>
    </source>
</reference>
<dbReference type="Proteomes" id="UP001385951">
    <property type="component" value="Unassembled WGS sequence"/>
</dbReference>
<protein>
    <submittedName>
        <fullName evidence="8">Uncharacterized protein</fullName>
    </submittedName>
</protein>
<dbReference type="GO" id="GO:0009277">
    <property type="term" value="C:fungal-type cell wall"/>
    <property type="evidence" value="ECO:0007669"/>
    <property type="project" value="TreeGrafter"/>
</dbReference>
<feature type="region of interest" description="Disordered" evidence="6">
    <location>
        <begin position="342"/>
        <end position="382"/>
    </location>
</feature>
<evidence type="ECO:0000256" key="6">
    <source>
        <dbReference type="SAM" id="MobiDB-lite"/>
    </source>
</evidence>
<sequence length="446" mass="46207">MYSTILNEPFDTATPVLHSTLTTATPSVSKGCSFKDFTATASSQVQSVAACATAVGDVTIQGDSFGSIELTGVEQFYGKLTIQNATKAETLNAPSLQLVSGDLVITANTVLSTLNLAQLTTVGTFNLNALPALEKTGLSSGITSADEIIISDTGLTSLDGINVYKLKVFNVNNNGDIESIDSGLQKVTDTLSISYNAEKVDVSLDDLTEANVVYLQSINSLSVSNLTKITGSLSLDSNSIDKIEFKGLESNWTFPQLSSIGGALKIEDNEELSSFDGFPKLKTIGGSVVLSGKFDNGTFDSLNKVSGGFNLTSTGDLSCSDFTKLNKAGDIKGDKFYCRGASSTVSSSSSKKGNKNGESTSGSDSDSSDSSSSSSSSSHSSGASNTAVVKLLTVIVGFVSLFTLILLATIAAVAAKNVFDLEKLRETIEATAIAASLGADPCLALT</sequence>
<keyword evidence="9" id="KW-1185">Reference proteome</keyword>
<feature type="transmembrane region" description="Helical" evidence="7">
    <location>
        <begin position="391"/>
        <end position="415"/>
    </location>
</feature>
<dbReference type="PANTHER" id="PTHR31018">
    <property type="entry name" value="SPORULATION-SPECIFIC PROTEIN-RELATED"/>
    <property type="match status" value="1"/>
</dbReference>
<comment type="subcellular location">
    <subcellularLocation>
        <location evidence="1">Secreted</location>
        <location evidence="1">Cell wall</location>
    </subcellularLocation>
</comment>
<dbReference type="GO" id="GO:0031505">
    <property type="term" value="P:fungal-type cell wall organization"/>
    <property type="evidence" value="ECO:0007669"/>
    <property type="project" value="TreeGrafter"/>
</dbReference>
<dbReference type="PANTHER" id="PTHR31018:SF3">
    <property type="entry name" value="RECEPTOR PROTEIN-TYROSINE KINASE"/>
    <property type="match status" value="1"/>
</dbReference>
<dbReference type="EMBL" id="JASBNA010000042">
    <property type="protein sequence ID" value="KAK7681268.1"/>
    <property type="molecule type" value="Genomic_DNA"/>
</dbReference>
<dbReference type="InterPro" id="IPR051648">
    <property type="entry name" value="CWI-Assembly_Regulator"/>
</dbReference>
<evidence type="ECO:0000256" key="4">
    <source>
        <dbReference type="ARBA" id="ARBA00022729"/>
    </source>
</evidence>
<keyword evidence="7" id="KW-0472">Membrane</keyword>
<evidence type="ECO:0000313" key="8">
    <source>
        <dbReference type="EMBL" id="KAK7681268.1"/>
    </source>
</evidence>
<gene>
    <name evidence="8" type="ORF">QCA50_015655</name>
</gene>
<proteinExistence type="predicted"/>
<keyword evidence="2" id="KW-0134">Cell wall</keyword>
<organism evidence="8 9">
    <name type="scientific">Cerrena zonata</name>
    <dbReference type="NCBI Taxonomy" id="2478898"/>
    <lineage>
        <taxon>Eukaryota</taxon>
        <taxon>Fungi</taxon>
        <taxon>Dikarya</taxon>
        <taxon>Basidiomycota</taxon>
        <taxon>Agaricomycotina</taxon>
        <taxon>Agaricomycetes</taxon>
        <taxon>Polyporales</taxon>
        <taxon>Cerrenaceae</taxon>
        <taxon>Cerrena</taxon>
    </lineage>
</organism>
<keyword evidence="5" id="KW-0325">Glycoprotein</keyword>
<dbReference type="GO" id="GO:0009986">
    <property type="term" value="C:cell surface"/>
    <property type="evidence" value="ECO:0007669"/>
    <property type="project" value="TreeGrafter"/>
</dbReference>
<evidence type="ECO:0000256" key="7">
    <source>
        <dbReference type="SAM" id="Phobius"/>
    </source>
</evidence>
<evidence type="ECO:0000256" key="1">
    <source>
        <dbReference type="ARBA" id="ARBA00004191"/>
    </source>
</evidence>
<keyword evidence="7" id="KW-1133">Transmembrane helix</keyword>
<dbReference type="AlphaFoldDB" id="A0AAW0FJM2"/>
<dbReference type="InterPro" id="IPR036941">
    <property type="entry name" value="Rcpt_L-dom_sf"/>
</dbReference>